<accession>A0A918XGY1</accession>
<dbReference type="AlphaFoldDB" id="A0A918XGY1"/>
<dbReference type="Proteomes" id="UP000654947">
    <property type="component" value="Unassembled WGS sequence"/>
</dbReference>
<feature type="region of interest" description="Disordered" evidence="1">
    <location>
        <begin position="14"/>
        <end position="60"/>
    </location>
</feature>
<comment type="caution">
    <text evidence="2">The sequence shown here is derived from an EMBL/GenBank/DDBJ whole genome shotgun (WGS) entry which is preliminary data.</text>
</comment>
<keyword evidence="3" id="KW-1185">Reference proteome</keyword>
<feature type="compositionally biased region" description="Basic and acidic residues" evidence="1">
    <location>
        <begin position="26"/>
        <end position="44"/>
    </location>
</feature>
<organism evidence="2 3">
    <name type="scientific">Nocardiopsis kunsanensis</name>
    <dbReference type="NCBI Taxonomy" id="141693"/>
    <lineage>
        <taxon>Bacteria</taxon>
        <taxon>Bacillati</taxon>
        <taxon>Actinomycetota</taxon>
        <taxon>Actinomycetes</taxon>
        <taxon>Streptosporangiales</taxon>
        <taxon>Nocardiopsidaceae</taxon>
        <taxon>Nocardiopsis</taxon>
    </lineage>
</organism>
<name>A0A918XGY1_9ACTN</name>
<reference evidence="2 3" key="1">
    <citation type="journal article" date="2014" name="Int. J. Syst. Evol. Microbiol.">
        <title>Complete genome sequence of Corynebacterium casei LMG S-19264T (=DSM 44701T), isolated from a smear-ripened cheese.</title>
        <authorList>
            <consortium name="US DOE Joint Genome Institute (JGI-PGF)"/>
            <person name="Walter F."/>
            <person name="Albersmeier A."/>
            <person name="Kalinowski J."/>
            <person name="Ruckert C."/>
        </authorList>
    </citation>
    <scope>NUCLEOTIDE SEQUENCE [LARGE SCALE GENOMIC DNA]</scope>
    <source>
        <strain evidence="2 3">KCTC 19473</strain>
    </source>
</reference>
<gene>
    <name evidence="2" type="ORF">GCM10007147_34320</name>
</gene>
<proteinExistence type="predicted"/>
<evidence type="ECO:0000313" key="3">
    <source>
        <dbReference type="Proteomes" id="UP000654947"/>
    </source>
</evidence>
<evidence type="ECO:0000313" key="2">
    <source>
        <dbReference type="EMBL" id="GHD31501.1"/>
    </source>
</evidence>
<evidence type="ECO:0000256" key="1">
    <source>
        <dbReference type="SAM" id="MobiDB-lite"/>
    </source>
</evidence>
<sequence length="60" mass="6573">MGAVPWIVSVTRAGAPLTRAGTALPDVRDRQAEPGRYADPHKLPDGPPGPARNEEEQWWK</sequence>
<dbReference type="EMBL" id="BMXL01000021">
    <property type="protein sequence ID" value="GHD31501.1"/>
    <property type="molecule type" value="Genomic_DNA"/>
</dbReference>
<protein>
    <submittedName>
        <fullName evidence="2">Uncharacterized protein</fullName>
    </submittedName>
</protein>